<reference evidence="3 4" key="1">
    <citation type="submission" date="2019-03" db="EMBL/GenBank/DDBJ databases">
        <title>Genomics of glacier-inhabiting Cryobacterium strains.</title>
        <authorList>
            <person name="Liu Q."/>
            <person name="Xin Y.-H."/>
        </authorList>
    </citation>
    <scope>NUCLEOTIDE SEQUENCE [LARGE SCALE GENOMIC DNA]</scope>
    <source>
        <strain evidence="3 4">Sr47</strain>
    </source>
</reference>
<evidence type="ECO:0000313" key="4">
    <source>
        <dbReference type="Proteomes" id="UP000297866"/>
    </source>
</evidence>
<feature type="compositionally biased region" description="Basic and acidic residues" evidence="1">
    <location>
        <begin position="116"/>
        <end position="130"/>
    </location>
</feature>
<dbReference type="PANTHER" id="PTHR43384:SF13">
    <property type="entry name" value="SLR0110 PROTEIN"/>
    <property type="match status" value="1"/>
</dbReference>
<proteinExistence type="predicted"/>
<dbReference type="PANTHER" id="PTHR43384">
    <property type="entry name" value="SEPTUM SITE-DETERMINING PROTEIN MIND HOMOLOG, CHLOROPLASTIC-RELATED"/>
    <property type="match status" value="1"/>
</dbReference>
<dbReference type="GO" id="GO:0005829">
    <property type="term" value="C:cytosol"/>
    <property type="evidence" value="ECO:0007669"/>
    <property type="project" value="TreeGrafter"/>
</dbReference>
<evidence type="ECO:0000256" key="1">
    <source>
        <dbReference type="SAM" id="MobiDB-lite"/>
    </source>
</evidence>
<evidence type="ECO:0000313" key="3">
    <source>
        <dbReference type="EMBL" id="TFB48959.1"/>
    </source>
</evidence>
<dbReference type="SUPFAM" id="SSF52540">
    <property type="entry name" value="P-loop containing nucleoside triphosphate hydrolases"/>
    <property type="match status" value="1"/>
</dbReference>
<feature type="region of interest" description="Disordered" evidence="1">
    <location>
        <begin position="94"/>
        <end position="190"/>
    </location>
</feature>
<dbReference type="Pfam" id="PF13614">
    <property type="entry name" value="AAA_31"/>
    <property type="match status" value="1"/>
</dbReference>
<feature type="compositionally biased region" description="Acidic residues" evidence="1">
    <location>
        <begin position="156"/>
        <end position="182"/>
    </location>
</feature>
<dbReference type="GO" id="GO:0005524">
    <property type="term" value="F:ATP binding"/>
    <property type="evidence" value="ECO:0007669"/>
    <property type="project" value="TreeGrafter"/>
</dbReference>
<dbReference type="EMBL" id="SOEZ01000059">
    <property type="protein sequence ID" value="TFB48959.1"/>
    <property type="molecule type" value="Genomic_DNA"/>
</dbReference>
<dbReference type="GO" id="GO:0009898">
    <property type="term" value="C:cytoplasmic side of plasma membrane"/>
    <property type="evidence" value="ECO:0007669"/>
    <property type="project" value="TreeGrafter"/>
</dbReference>
<organism evidence="3 4">
    <name type="scientific">Cryobacterium tagatosivorans</name>
    <dbReference type="NCBI Taxonomy" id="1259199"/>
    <lineage>
        <taxon>Bacteria</taxon>
        <taxon>Bacillati</taxon>
        <taxon>Actinomycetota</taxon>
        <taxon>Actinomycetes</taxon>
        <taxon>Micrococcales</taxon>
        <taxon>Microbacteriaceae</taxon>
        <taxon>Cryobacterium</taxon>
    </lineage>
</organism>
<keyword evidence="4" id="KW-1185">Reference proteome</keyword>
<gene>
    <name evidence="3" type="ORF">E3O23_12105</name>
</gene>
<sequence length="451" mass="46740">MNRLLLIGHSHQFEARAHALLGTGIDLMARRSQPFGPLAVLGRLGAADRPDVALIGPLLSDQRAFELSAGLSRLFPGVGIVMARAVAAIGGGATAASPHQLPWPGTGRSKLFAPVRRPDARLESPMERSIHSPAETEPDIGVDTAPQGAPRLELVPELEPEAEPGLDGDPESGIESDNEPDSDSGAADVGVAAGLPGHVIAVVSAKGGVGKTTIATNLAVGLARDAPLGVVLVDADVQFGDVATALSLVPSHTLPDVVTGVVPTDTMVLKTYLTPHPSGFYVVCGADTPDEGDRVTGDQLSILLKQLAEVFAYVIVDTAPGLGDHALAALELATDAVMVCDMSVPSIRGLRKELAILAGIGIMPASRHIVLNLGDRAGGMSVRDVEATIGVPVDIAIRRSNLIAISTNRGLPLLTEGSRDPATRALNALVHRFDPTASLTSGRRHRRVVVA</sequence>
<name>A0A4R8UDG6_9MICO</name>
<dbReference type="AlphaFoldDB" id="A0A4R8UDG6"/>
<protein>
    <recommendedName>
        <fullName evidence="2">AAA domain-containing protein</fullName>
    </recommendedName>
</protein>
<comment type="caution">
    <text evidence="3">The sequence shown here is derived from an EMBL/GenBank/DDBJ whole genome shotgun (WGS) entry which is preliminary data.</text>
</comment>
<dbReference type="GO" id="GO:0016887">
    <property type="term" value="F:ATP hydrolysis activity"/>
    <property type="evidence" value="ECO:0007669"/>
    <property type="project" value="TreeGrafter"/>
</dbReference>
<dbReference type="Proteomes" id="UP000297866">
    <property type="component" value="Unassembled WGS sequence"/>
</dbReference>
<accession>A0A4R8UDG6</accession>
<dbReference type="InterPro" id="IPR050625">
    <property type="entry name" value="ParA/MinD_ATPase"/>
</dbReference>
<evidence type="ECO:0000259" key="2">
    <source>
        <dbReference type="Pfam" id="PF13614"/>
    </source>
</evidence>
<dbReference type="OrthoDB" id="3448281at2"/>
<feature type="domain" description="AAA" evidence="2">
    <location>
        <begin position="198"/>
        <end position="352"/>
    </location>
</feature>
<dbReference type="InterPro" id="IPR025669">
    <property type="entry name" value="AAA_dom"/>
</dbReference>
<dbReference type="Gene3D" id="3.40.50.300">
    <property type="entry name" value="P-loop containing nucleotide triphosphate hydrolases"/>
    <property type="match status" value="1"/>
</dbReference>
<dbReference type="InterPro" id="IPR027417">
    <property type="entry name" value="P-loop_NTPase"/>
</dbReference>
<dbReference type="GO" id="GO:0051782">
    <property type="term" value="P:negative regulation of cell division"/>
    <property type="evidence" value="ECO:0007669"/>
    <property type="project" value="TreeGrafter"/>
</dbReference>
<dbReference type="RefSeq" id="WP_134491361.1">
    <property type="nucleotide sequence ID" value="NZ_SOEZ01000059.1"/>
</dbReference>